<dbReference type="EMBL" id="NJHN03000111">
    <property type="protein sequence ID" value="KAH9414358.1"/>
    <property type="molecule type" value="Genomic_DNA"/>
</dbReference>
<keyword evidence="1" id="KW-1133">Transmembrane helix</keyword>
<name>A0ABQ8IVN4_DERPT</name>
<keyword evidence="1" id="KW-0472">Membrane</keyword>
<organism evidence="2 3">
    <name type="scientific">Dermatophagoides pteronyssinus</name>
    <name type="common">European house dust mite</name>
    <dbReference type="NCBI Taxonomy" id="6956"/>
    <lineage>
        <taxon>Eukaryota</taxon>
        <taxon>Metazoa</taxon>
        <taxon>Ecdysozoa</taxon>
        <taxon>Arthropoda</taxon>
        <taxon>Chelicerata</taxon>
        <taxon>Arachnida</taxon>
        <taxon>Acari</taxon>
        <taxon>Acariformes</taxon>
        <taxon>Sarcoptiformes</taxon>
        <taxon>Astigmata</taxon>
        <taxon>Psoroptidia</taxon>
        <taxon>Analgoidea</taxon>
        <taxon>Pyroglyphidae</taxon>
        <taxon>Dermatophagoidinae</taxon>
        <taxon>Dermatophagoides</taxon>
    </lineage>
</organism>
<evidence type="ECO:0000256" key="1">
    <source>
        <dbReference type="SAM" id="Phobius"/>
    </source>
</evidence>
<reference evidence="2 3" key="1">
    <citation type="journal article" date="2018" name="J. Allergy Clin. Immunol.">
        <title>High-quality assembly of Dermatophagoides pteronyssinus genome and transcriptome reveals a wide range of novel allergens.</title>
        <authorList>
            <person name="Liu X.Y."/>
            <person name="Yang K.Y."/>
            <person name="Wang M.Q."/>
            <person name="Kwok J.S."/>
            <person name="Zeng X."/>
            <person name="Yang Z."/>
            <person name="Xiao X.J."/>
            <person name="Lau C.P."/>
            <person name="Li Y."/>
            <person name="Huang Z.M."/>
            <person name="Ba J.G."/>
            <person name="Yim A.K."/>
            <person name="Ouyang C.Y."/>
            <person name="Ngai S.M."/>
            <person name="Chan T.F."/>
            <person name="Leung E.L."/>
            <person name="Liu L."/>
            <person name="Liu Z.G."/>
            <person name="Tsui S.K."/>
        </authorList>
    </citation>
    <scope>NUCLEOTIDE SEQUENCE [LARGE SCALE GENOMIC DNA]</scope>
    <source>
        <strain evidence="2">Derp</strain>
    </source>
</reference>
<evidence type="ECO:0000313" key="2">
    <source>
        <dbReference type="EMBL" id="KAH9414358.1"/>
    </source>
</evidence>
<reference evidence="2 3" key="2">
    <citation type="journal article" date="2022" name="Mol. Biol. Evol.">
        <title>Comparative Genomics Reveals Insights into the Divergent Evolution of Astigmatic Mites and Household Pest Adaptations.</title>
        <authorList>
            <person name="Xiong Q."/>
            <person name="Wan A.T."/>
            <person name="Liu X."/>
            <person name="Fung C.S."/>
            <person name="Xiao X."/>
            <person name="Malainual N."/>
            <person name="Hou J."/>
            <person name="Wang L."/>
            <person name="Wang M."/>
            <person name="Yang K.Y."/>
            <person name="Cui Y."/>
            <person name="Leung E.L."/>
            <person name="Nong W."/>
            <person name="Shin S.K."/>
            <person name="Au S.W."/>
            <person name="Jeong K.Y."/>
            <person name="Chew F.T."/>
            <person name="Hui J.H."/>
            <person name="Leung T.F."/>
            <person name="Tungtrongchitr A."/>
            <person name="Zhong N."/>
            <person name="Liu Z."/>
            <person name="Tsui S.K."/>
        </authorList>
    </citation>
    <scope>NUCLEOTIDE SEQUENCE [LARGE SCALE GENOMIC DNA]</scope>
    <source>
        <strain evidence="2">Derp</strain>
    </source>
</reference>
<gene>
    <name evidence="2" type="ORF">DERP_012005</name>
</gene>
<protein>
    <submittedName>
        <fullName evidence="2">Uncharacterized protein</fullName>
    </submittedName>
</protein>
<sequence>MPNRVKLLYWLDQTIVYETNKATTINSNINNIAVNDKIGGHYHQQHRQQQRSRSNRYQLSRLSTTNINNNNNNNQINKTLIINMLIIMMIIMFQNNKSTVLSYSSAKTGQTVRLHLKK</sequence>
<comment type="caution">
    <text evidence="2">The sequence shown here is derived from an EMBL/GenBank/DDBJ whole genome shotgun (WGS) entry which is preliminary data.</text>
</comment>
<keyword evidence="3" id="KW-1185">Reference proteome</keyword>
<proteinExistence type="predicted"/>
<dbReference type="Proteomes" id="UP000887458">
    <property type="component" value="Unassembled WGS sequence"/>
</dbReference>
<accession>A0ABQ8IVN4</accession>
<feature type="transmembrane region" description="Helical" evidence="1">
    <location>
        <begin position="76"/>
        <end position="93"/>
    </location>
</feature>
<keyword evidence="1" id="KW-0812">Transmembrane</keyword>
<evidence type="ECO:0000313" key="3">
    <source>
        <dbReference type="Proteomes" id="UP000887458"/>
    </source>
</evidence>